<dbReference type="PROSITE" id="PS50011">
    <property type="entry name" value="PROTEIN_KINASE_DOM"/>
    <property type="match status" value="1"/>
</dbReference>
<evidence type="ECO:0000313" key="4">
    <source>
        <dbReference type="EMBL" id="MFB3170004.1"/>
    </source>
</evidence>
<comment type="caution">
    <text evidence="4">The sequence shown here is derived from an EMBL/GenBank/DDBJ whole genome shotgun (WGS) entry which is preliminary data.</text>
</comment>
<sequence length="491" mass="56825">MKQRNKLVRMSKVLSLAFGIFLQIYWYKIRRKPKEDWDKLWGQIGARYRNTLFELEGLLIKVGQFLSTRGDLLPKAFISQIEDLTDKVPPSEWSEIEKIFKHENFLSVEKTAIASASIGEVYKGVLKDGTAVAIKVKRPYIDSIIQTDFKVLAIVIWFADHFVPIPKGFINFKVLFQELKQTIERELDYTKELETILFFKERFKDMDSVKIPSVYPELSTFNVLVMEWVEGIRFTDNEALEQVAATREELAQRLMKVFLPQWLEPGTFHADPHPGNVLVTKDGKIILLDFGMIGEISKKDAAHFQSLIESFLSKNYSKAVDCLAQLGFLLPEADSRTIEKLLAELVSFEPEQLKQMDIMAFKKEMNDTIQALPIQVPTRFVFLGRSFVTIEGIIRNLAPEAELLDLGKPVFMEWMNKQGNNKWSLIWKWIQSQPAFKLIHSVTEFLNAPQRLEDLKELEQRRQFQFMIFENNKKHLFQLIVVGIIGVLAGI</sequence>
<dbReference type="InterPro" id="IPR011009">
    <property type="entry name" value="Kinase-like_dom_sf"/>
</dbReference>
<dbReference type="Proteomes" id="UP001241748">
    <property type="component" value="Unassembled WGS sequence"/>
</dbReference>
<keyword evidence="5" id="KW-1185">Reference proteome</keyword>
<accession>A0ABV4Z050</accession>
<evidence type="ECO:0000259" key="3">
    <source>
        <dbReference type="PROSITE" id="PS50011"/>
    </source>
</evidence>
<feature type="transmembrane region" description="Helical" evidence="2">
    <location>
        <begin position="7"/>
        <end position="26"/>
    </location>
</feature>
<name>A0ABV4Z050_9BACI</name>
<dbReference type="InterPro" id="IPR050154">
    <property type="entry name" value="UbiB_kinase"/>
</dbReference>
<dbReference type="InterPro" id="IPR004147">
    <property type="entry name" value="ABC1_dom"/>
</dbReference>
<feature type="domain" description="Protein kinase" evidence="3">
    <location>
        <begin position="107"/>
        <end position="467"/>
    </location>
</feature>
<dbReference type="SUPFAM" id="SSF56112">
    <property type="entry name" value="Protein kinase-like (PK-like)"/>
    <property type="match status" value="1"/>
</dbReference>
<dbReference type="PANTHER" id="PTHR10566">
    <property type="entry name" value="CHAPERONE-ACTIVITY OF BC1 COMPLEX CABC1 -RELATED"/>
    <property type="match status" value="1"/>
</dbReference>
<gene>
    <name evidence="4" type="ORF">P5G62_023135</name>
</gene>
<dbReference type="PANTHER" id="PTHR10566:SF113">
    <property type="entry name" value="PROTEIN ACTIVITY OF BC1 COMPLEX KINASE 7, CHLOROPLASTIC"/>
    <property type="match status" value="1"/>
</dbReference>
<evidence type="ECO:0000313" key="5">
    <source>
        <dbReference type="Proteomes" id="UP001241748"/>
    </source>
</evidence>
<dbReference type="Gene3D" id="1.10.510.10">
    <property type="entry name" value="Transferase(Phosphotransferase) domain 1"/>
    <property type="match status" value="1"/>
</dbReference>
<evidence type="ECO:0000256" key="1">
    <source>
        <dbReference type="ARBA" id="ARBA00009670"/>
    </source>
</evidence>
<protein>
    <submittedName>
        <fullName evidence="4">AarF/UbiB family protein</fullName>
    </submittedName>
</protein>
<keyword evidence="2" id="KW-0812">Transmembrane</keyword>
<reference evidence="4 5" key="1">
    <citation type="submission" date="2024-05" db="EMBL/GenBank/DDBJ databases">
        <authorList>
            <person name="Venkateswaran K."/>
        </authorList>
    </citation>
    <scope>NUCLEOTIDE SEQUENCE [LARGE SCALE GENOMIC DNA]</scope>
    <source>
        <strain evidence="4 5">179-C4-2-HS</strain>
    </source>
</reference>
<keyword evidence="2" id="KW-1133">Transmembrane helix</keyword>
<proteinExistence type="inferred from homology"/>
<evidence type="ECO:0000256" key="2">
    <source>
        <dbReference type="SAM" id="Phobius"/>
    </source>
</evidence>
<organism evidence="4 5">
    <name type="scientific">Neobacillus driksii</name>
    <dbReference type="NCBI Taxonomy" id="3035913"/>
    <lineage>
        <taxon>Bacteria</taxon>
        <taxon>Bacillati</taxon>
        <taxon>Bacillota</taxon>
        <taxon>Bacilli</taxon>
        <taxon>Bacillales</taxon>
        <taxon>Bacillaceae</taxon>
        <taxon>Neobacillus</taxon>
    </lineage>
</organism>
<dbReference type="Pfam" id="PF03109">
    <property type="entry name" value="ABC1"/>
    <property type="match status" value="1"/>
</dbReference>
<dbReference type="RefSeq" id="WP_306074560.1">
    <property type="nucleotide sequence ID" value="NZ_JAROBZ020000002.1"/>
</dbReference>
<dbReference type="EMBL" id="JAROBZ020000002">
    <property type="protein sequence ID" value="MFB3170004.1"/>
    <property type="molecule type" value="Genomic_DNA"/>
</dbReference>
<keyword evidence="2" id="KW-0472">Membrane</keyword>
<dbReference type="InterPro" id="IPR000719">
    <property type="entry name" value="Prot_kinase_dom"/>
</dbReference>
<comment type="similarity">
    <text evidence="1">Belongs to the protein kinase superfamily. ADCK protein kinase family.</text>
</comment>
<dbReference type="CDD" id="cd05121">
    <property type="entry name" value="ABC1_ADCK3-like"/>
    <property type="match status" value="1"/>
</dbReference>